<dbReference type="InterPro" id="IPR001761">
    <property type="entry name" value="Peripla_BP/Lac1_sug-bd_dom"/>
</dbReference>
<evidence type="ECO:0000259" key="4">
    <source>
        <dbReference type="PROSITE" id="PS50932"/>
    </source>
</evidence>
<dbReference type="Gene3D" id="3.40.50.2300">
    <property type="match status" value="2"/>
</dbReference>
<dbReference type="InterPro" id="IPR000843">
    <property type="entry name" value="HTH_LacI"/>
</dbReference>
<dbReference type="GO" id="GO:0003700">
    <property type="term" value="F:DNA-binding transcription factor activity"/>
    <property type="evidence" value="ECO:0007669"/>
    <property type="project" value="TreeGrafter"/>
</dbReference>
<sequence length="354" mass="38211">MRSISLSINRGGEMSDLISVAVLAGVSRATAARAFSDPHLLKPGTLKKVLEASEQLGFRPNHIARQLRTQSSTTLGVLLPSLSNPVFALQLQAMEQQARLAGYGLLVATTDYQPEREAAIIEHMLRQRVAGMVLTVSDADSSSVLAPLAEARMPFVLAHNVPQQQNWRCVYVDNRRAMAEATAHLIALGHQHIVMAAGPMLQSDRARQRYLGYCDAMQQAGFVPRALIDMPSHTQSRFEPLLPLINSPDPLTAVICSNDLLAISLLGAAARAGIQVPHQLSVMGFDGIAIGEQLSPSLASVVQPSDRLGACAIDMLLQPSHDDSCLLDHWLRSGESIAAVFHSSTSGNHHVYTQ</sequence>
<dbReference type="Pfam" id="PF00356">
    <property type="entry name" value="LacI"/>
    <property type="match status" value="1"/>
</dbReference>
<dbReference type="PANTHER" id="PTHR30146">
    <property type="entry name" value="LACI-RELATED TRANSCRIPTIONAL REPRESSOR"/>
    <property type="match status" value="1"/>
</dbReference>
<dbReference type="EMBL" id="JANFVX010000002">
    <property type="protein sequence ID" value="MCW0342577.1"/>
    <property type="molecule type" value="Genomic_DNA"/>
</dbReference>
<dbReference type="Pfam" id="PF00532">
    <property type="entry name" value="Peripla_BP_1"/>
    <property type="match status" value="1"/>
</dbReference>
<feature type="domain" description="HTH lacI-type" evidence="4">
    <location>
        <begin position="20"/>
        <end position="69"/>
    </location>
</feature>
<evidence type="ECO:0000256" key="1">
    <source>
        <dbReference type="ARBA" id="ARBA00023015"/>
    </source>
</evidence>
<organism evidence="5 6">
    <name type="scientific">Pantoea ananas</name>
    <name type="common">Erwinia uredovora</name>
    <dbReference type="NCBI Taxonomy" id="553"/>
    <lineage>
        <taxon>Bacteria</taxon>
        <taxon>Pseudomonadati</taxon>
        <taxon>Pseudomonadota</taxon>
        <taxon>Gammaproteobacteria</taxon>
        <taxon>Enterobacterales</taxon>
        <taxon>Erwiniaceae</taxon>
        <taxon>Pantoea</taxon>
    </lineage>
</organism>
<evidence type="ECO:0000313" key="5">
    <source>
        <dbReference type="EMBL" id="MCW0342577.1"/>
    </source>
</evidence>
<keyword evidence="3" id="KW-0804">Transcription</keyword>
<accession>A0AAJ1CW23</accession>
<name>A0AAJ1CW23_PANAN</name>
<proteinExistence type="predicted"/>
<dbReference type="AlphaFoldDB" id="A0AAJ1CW23"/>
<dbReference type="GO" id="GO:0000976">
    <property type="term" value="F:transcription cis-regulatory region binding"/>
    <property type="evidence" value="ECO:0007669"/>
    <property type="project" value="TreeGrafter"/>
</dbReference>
<dbReference type="CDD" id="cd01392">
    <property type="entry name" value="HTH_LacI"/>
    <property type="match status" value="1"/>
</dbReference>
<evidence type="ECO:0000256" key="2">
    <source>
        <dbReference type="ARBA" id="ARBA00023125"/>
    </source>
</evidence>
<protein>
    <submittedName>
        <fullName evidence="5">Catabolite control protein A</fullName>
    </submittedName>
</protein>
<comment type="caution">
    <text evidence="5">The sequence shown here is derived from an EMBL/GenBank/DDBJ whole genome shotgun (WGS) entry which is preliminary data.</text>
</comment>
<dbReference type="Gene3D" id="1.10.260.40">
    <property type="entry name" value="lambda repressor-like DNA-binding domains"/>
    <property type="match status" value="1"/>
</dbReference>
<dbReference type="InterPro" id="IPR028082">
    <property type="entry name" value="Peripla_BP_I"/>
</dbReference>
<reference evidence="5" key="1">
    <citation type="submission" date="2022-06" db="EMBL/GenBank/DDBJ databases">
        <title>Dynamics of rice microbiomes reveals core vertical transmitted seed endophytes.</title>
        <authorList>
            <person name="Liao K."/>
            <person name="Zhang X."/>
        </authorList>
    </citation>
    <scope>NUCLEOTIDE SEQUENCE</scope>
    <source>
        <strain evidence="5">JT1-17</strain>
    </source>
</reference>
<dbReference type="SUPFAM" id="SSF47413">
    <property type="entry name" value="lambda repressor-like DNA-binding domains"/>
    <property type="match status" value="1"/>
</dbReference>
<dbReference type="PROSITE" id="PS50932">
    <property type="entry name" value="HTH_LACI_2"/>
    <property type="match status" value="1"/>
</dbReference>
<dbReference type="SUPFAM" id="SSF53822">
    <property type="entry name" value="Periplasmic binding protein-like I"/>
    <property type="match status" value="1"/>
</dbReference>
<dbReference type="InterPro" id="IPR010982">
    <property type="entry name" value="Lambda_DNA-bd_dom_sf"/>
</dbReference>
<evidence type="ECO:0000256" key="3">
    <source>
        <dbReference type="ARBA" id="ARBA00023163"/>
    </source>
</evidence>
<dbReference type="PANTHER" id="PTHR30146:SF138">
    <property type="entry name" value="TRANSCRIPTIONAL REGULATORY PROTEIN"/>
    <property type="match status" value="1"/>
</dbReference>
<keyword evidence="2" id="KW-0238">DNA-binding</keyword>
<gene>
    <name evidence="5" type="ORF">NB703_000670</name>
</gene>
<dbReference type="Proteomes" id="UP001208888">
    <property type="component" value="Unassembled WGS sequence"/>
</dbReference>
<keyword evidence="1" id="KW-0805">Transcription regulation</keyword>
<evidence type="ECO:0000313" key="6">
    <source>
        <dbReference type="Proteomes" id="UP001208888"/>
    </source>
</evidence>
<dbReference type="SMART" id="SM00354">
    <property type="entry name" value="HTH_LACI"/>
    <property type="match status" value="1"/>
</dbReference>